<evidence type="ECO:0000313" key="2">
    <source>
        <dbReference type="EMBL" id="MDQ0752185.1"/>
    </source>
</evidence>
<keyword evidence="1" id="KW-0732">Signal</keyword>
<organism evidence="2 3">
    <name type="scientific">Streptomyces africanus</name>
    <dbReference type="NCBI Taxonomy" id="231024"/>
    <lineage>
        <taxon>Bacteria</taxon>
        <taxon>Bacillati</taxon>
        <taxon>Actinomycetota</taxon>
        <taxon>Actinomycetes</taxon>
        <taxon>Kitasatosporales</taxon>
        <taxon>Streptomycetaceae</taxon>
        <taxon>Streptomyces</taxon>
    </lineage>
</organism>
<feature type="signal peptide" evidence="1">
    <location>
        <begin position="1"/>
        <end position="28"/>
    </location>
</feature>
<feature type="chain" id="PRO_5045055813" description="PknH-like extracellular domain-containing protein" evidence="1">
    <location>
        <begin position="29"/>
        <end position="234"/>
    </location>
</feature>
<keyword evidence="3" id="KW-1185">Reference proteome</keyword>
<proteinExistence type="predicted"/>
<reference evidence="2 3" key="1">
    <citation type="submission" date="2023-07" db="EMBL/GenBank/DDBJ databases">
        <title>Comparative genomics of wheat-associated soil bacteria to identify genetic determinants of phenazine resistance.</title>
        <authorList>
            <person name="Mouncey N."/>
        </authorList>
    </citation>
    <scope>NUCLEOTIDE SEQUENCE [LARGE SCALE GENOMIC DNA]</scope>
    <source>
        <strain evidence="2 3">B3I12</strain>
    </source>
</reference>
<protein>
    <recommendedName>
        <fullName evidence="4">PknH-like extracellular domain-containing protein</fullName>
    </recommendedName>
</protein>
<dbReference type="Proteomes" id="UP001232755">
    <property type="component" value="Unassembled WGS sequence"/>
</dbReference>
<accession>A0ABU0QYT3</accession>
<comment type="caution">
    <text evidence="2">The sequence shown here is derived from an EMBL/GenBank/DDBJ whole genome shotgun (WGS) entry which is preliminary data.</text>
</comment>
<sequence>MKRTVAAVSLLAAALTCLTGCSGTAARATPGATASPARQPTPAERITRLLVAPADLGTGYSVREFDPAEGKSVFARSAQEITGDAPCTPLAAMTHQLPLGRPQAFLSRVVTTEEAPGTRIYVTLAAYDQGRAVTAMDTLLADAVQGCSLGFTAKANGTSELYDPFEPEDTPAVGDEALAYRGVITVEGGASRPVRTTVVRHADVIAVYTAVGGAFIARPGLLAPVIEAQDAKLG</sequence>
<evidence type="ECO:0000313" key="3">
    <source>
        <dbReference type="Proteomes" id="UP001232755"/>
    </source>
</evidence>
<name>A0ABU0QYT3_9ACTN</name>
<dbReference type="RefSeq" id="WP_307178216.1">
    <property type="nucleotide sequence ID" value="NZ_JAUSYP010000001.1"/>
</dbReference>
<gene>
    <name evidence="2" type="ORF">QF034_006416</name>
</gene>
<dbReference type="EMBL" id="JAUSYP010000001">
    <property type="protein sequence ID" value="MDQ0752185.1"/>
    <property type="molecule type" value="Genomic_DNA"/>
</dbReference>
<evidence type="ECO:0008006" key="4">
    <source>
        <dbReference type="Google" id="ProtNLM"/>
    </source>
</evidence>
<evidence type="ECO:0000256" key="1">
    <source>
        <dbReference type="SAM" id="SignalP"/>
    </source>
</evidence>